<dbReference type="PANTHER" id="PTHR33471:SF1">
    <property type="entry name" value="OS01G0382700 PROTEIN"/>
    <property type="match status" value="1"/>
</dbReference>
<accession>A0AAV9EUA7</accession>
<reference evidence="1" key="1">
    <citation type="journal article" date="2023" name="Nat. Commun.">
        <title>Diploid and tetraploid genomes of Acorus and the evolution of monocots.</title>
        <authorList>
            <person name="Ma L."/>
            <person name="Liu K.W."/>
            <person name="Li Z."/>
            <person name="Hsiao Y.Y."/>
            <person name="Qi Y."/>
            <person name="Fu T."/>
            <person name="Tang G.D."/>
            <person name="Zhang D."/>
            <person name="Sun W.H."/>
            <person name="Liu D.K."/>
            <person name="Li Y."/>
            <person name="Chen G.Z."/>
            <person name="Liu X.D."/>
            <person name="Liao X.Y."/>
            <person name="Jiang Y.T."/>
            <person name="Yu X."/>
            <person name="Hao Y."/>
            <person name="Huang J."/>
            <person name="Zhao X.W."/>
            <person name="Ke S."/>
            <person name="Chen Y.Y."/>
            <person name="Wu W.L."/>
            <person name="Hsu J.L."/>
            <person name="Lin Y.F."/>
            <person name="Huang M.D."/>
            <person name="Li C.Y."/>
            <person name="Huang L."/>
            <person name="Wang Z.W."/>
            <person name="Zhao X."/>
            <person name="Zhong W.Y."/>
            <person name="Peng D.H."/>
            <person name="Ahmad S."/>
            <person name="Lan S."/>
            <person name="Zhang J.S."/>
            <person name="Tsai W.C."/>
            <person name="Van de Peer Y."/>
            <person name="Liu Z.J."/>
        </authorList>
    </citation>
    <scope>NUCLEOTIDE SEQUENCE</scope>
    <source>
        <strain evidence="1">CP</strain>
    </source>
</reference>
<dbReference type="InterPro" id="IPR037219">
    <property type="entry name" value="Peptidase_M41-like"/>
</dbReference>
<dbReference type="GO" id="GO:0004176">
    <property type="term" value="F:ATP-dependent peptidase activity"/>
    <property type="evidence" value="ECO:0007669"/>
    <property type="project" value="InterPro"/>
</dbReference>
<dbReference type="GO" id="GO:0006508">
    <property type="term" value="P:proteolysis"/>
    <property type="evidence" value="ECO:0007669"/>
    <property type="project" value="InterPro"/>
</dbReference>
<evidence type="ECO:0000313" key="2">
    <source>
        <dbReference type="Proteomes" id="UP001180020"/>
    </source>
</evidence>
<dbReference type="GO" id="GO:0005524">
    <property type="term" value="F:ATP binding"/>
    <property type="evidence" value="ECO:0007669"/>
    <property type="project" value="InterPro"/>
</dbReference>
<dbReference type="Gene3D" id="1.20.58.760">
    <property type="entry name" value="Peptidase M41"/>
    <property type="match status" value="1"/>
</dbReference>
<organism evidence="1 2">
    <name type="scientific">Acorus calamus</name>
    <name type="common">Sweet flag</name>
    <dbReference type="NCBI Taxonomy" id="4465"/>
    <lineage>
        <taxon>Eukaryota</taxon>
        <taxon>Viridiplantae</taxon>
        <taxon>Streptophyta</taxon>
        <taxon>Embryophyta</taxon>
        <taxon>Tracheophyta</taxon>
        <taxon>Spermatophyta</taxon>
        <taxon>Magnoliopsida</taxon>
        <taxon>Liliopsida</taxon>
        <taxon>Acoraceae</taxon>
        <taxon>Acorus</taxon>
    </lineage>
</organism>
<sequence length="263" mass="28281">MGICGSLSCLGPTLLMIRAVAPSGSNVSRLKVLEQLDVELKKGNDRAALSLVRDLQGKPGGLRCFGAARQHEAGHFLIAYLLGVLPKDYTLTSLEALRKTGSLNVQAGTSFVDFEFLEEVNMGKLSSKMLDKFSCIALAGVATEYLLYGYAEGGLADINQVVLDIEAFGLGTYNVLFNSNNSLFFACGIYSWTTYLKDWDLLKRRQIHRGVISKLVKAMAGGRSVGLCAANGGCDCDVGRSITGLLHPTIDVNCTRLSDAMDP</sequence>
<dbReference type="AlphaFoldDB" id="A0AAV9EUA7"/>
<reference evidence="1" key="2">
    <citation type="submission" date="2023-06" db="EMBL/GenBank/DDBJ databases">
        <authorList>
            <person name="Ma L."/>
            <person name="Liu K.-W."/>
            <person name="Li Z."/>
            <person name="Hsiao Y.-Y."/>
            <person name="Qi Y."/>
            <person name="Fu T."/>
            <person name="Tang G."/>
            <person name="Zhang D."/>
            <person name="Sun W.-H."/>
            <person name="Liu D.-K."/>
            <person name="Li Y."/>
            <person name="Chen G.-Z."/>
            <person name="Liu X.-D."/>
            <person name="Liao X.-Y."/>
            <person name="Jiang Y.-T."/>
            <person name="Yu X."/>
            <person name="Hao Y."/>
            <person name="Huang J."/>
            <person name="Zhao X.-W."/>
            <person name="Ke S."/>
            <person name="Chen Y.-Y."/>
            <person name="Wu W.-L."/>
            <person name="Hsu J.-L."/>
            <person name="Lin Y.-F."/>
            <person name="Huang M.-D."/>
            <person name="Li C.-Y."/>
            <person name="Huang L."/>
            <person name="Wang Z.-W."/>
            <person name="Zhao X."/>
            <person name="Zhong W.-Y."/>
            <person name="Peng D.-H."/>
            <person name="Ahmad S."/>
            <person name="Lan S."/>
            <person name="Zhang J.-S."/>
            <person name="Tsai W.-C."/>
            <person name="Van De Peer Y."/>
            <person name="Liu Z.-J."/>
        </authorList>
    </citation>
    <scope>NUCLEOTIDE SEQUENCE</scope>
    <source>
        <strain evidence="1">CP</strain>
        <tissue evidence="1">Leaves</tissue>
    </source>
</reference>
<comment type="caution">
    <text evidence="1">The sequence shown here is derived from an EMBL/GenBank/DDBJ whole genome shotgun (WGS) entry which is preliminary data.</text>
</comment>
<dbReference type="GO" id="GO:0004222">
    <property type="term" value="F:metalloendopeptidase activity"/>
    <property type="evidence" value="ECO:0007669"/>
    <property type="project" value="InterPro"/>
</dbReference>
<dbReference type="SUPFAM" id="SSF140990">
    <property type="entry name" value="FtsH protease domain-like"/>
    <property type="match status" value="1"/>
</dbReference>
<dbReference type="EMBL" id="JAUJYO010000005">
    <property type="protein sequence ID" value="KAK1315773.1"/>
    <property type="molecule type" value="Genomic_DNA"/>
</dbReference>
<evidence type="ECO:0000313" key="1">
    <source>
        <dbReference type="EMBL" id="KAK1315773.1"/>
    </source>
</evidence>
<dbReference type="Proteomes" id="UP001180020">
    <property type="component" value="Unassembled WGS sequence"/>
</dbReference>
<proteinExistence type="predicted"/>
<dbReference type="PANTHER" id="PTHR33471">
    <property type="entry name" value="ATP-DEPENDENT ZINC METALLOPROTEASE-RELATED"/>
    <property type="match status" value="1"/>
</dbReference>
<gene>
    <name evidence="1" type="ORF">QJS10_CPA05g00905</name>
</gene>
<protein>
    <submittedName>
        <fullName evidence="1">Uncharacterized protein</fullName>
    </submittedName>
</protein>
<keyword evidence="2" id="KW-1185">Reference proteome</keyword>
<name>A0AAV9EUA7_ACOCL</name>